<keyword evidence="2" id="KW-1185">Reference proteome</keyword>
<organism evidence="1 2">
    <name type="scientific">Meripilus lineatus</name>
    <dbReference type="NCBI Taxonomy" id="2056292"/>
    <lineage>
        <taxon>Eukaryota</taxon>
        <taxon>Fungi</taxon>
        <taxon>Dikarya</taxon>
        <taxon>Basidiomycota</taxon>
        <taxon>Agaricomycotina</taxon>
        <taxon>Agaricomycetes</taxon>
        <taxon>Polyporales</taxon>
        <taxon>Meripilaceae</taxon>
        <taxon>Meripilus</taxon>
    </lineage>
</organism>
<gene>
    <name evidence="1" type="ORF">NLI96_g12397</name>
</gene>
<proteinExistence type="predicted"/>
<dbReference type="EMBL" id="JANAWD010001033">
    <property type="protein sequence ID" value="KAJ3474557.1"/>
    <property type="molecule type" value="Genomic_DNA"/>
</dbReference>
<sequence>MQSGPEHMPKEAMVNLSTEKKTLDIYQVLEKKDLITDTAVMDPYSRGSRNAKMSWIWKISAERQHNLPDWLTEIYRVNFHRARARMLRYKEEKVLLELEMSNSRRSIEYRVAQWRQRANDTSGVKGVEIIQQSLATLAPER</sequence>
<evidence type="ECO:0000313" key="2">
    <source>
        <dbReference type="Proteomes" id="UP001212997"/>
    </source>
</evidence>
<dbReference type="AlphaFoldDB" id="A0AAD5YCF7"/>
<accession>A0AAD5YCF7</accession>
<protein>
    <submittedName>
        <fullName evidence="1">Uncharacterized protein</fullName>
    </submittedName>
</protein>
<name>A0AAD5YCF7_9APHY</name>
<comment type="caution">
    <text evidence="1">The sequence shown here is derived from an EMBL/GenBank/DDBJ whole genome shotgun (WGS) entry which is preliminary data.</text>
</comment>
<evidence type="ECO:0000313" key="1">
    <source>
        <dbReference type="EMBL" id="KAJ3474557.1"/>
    </source>
</evidence>
<reference evidence="1" key="1">
    <citation type="submission" date="2022-07" db="EMBL/GenBank/DDBJ databases">
        <title>Genome Sequence of Physisporinus lineatus.</title>
        <authorList>
            <person name="Buettner E."/>
        </authorList>
    </citation>
    <scope>NUCLEOTIDE SEQUENCE</scope>
    <source>
        <strain evidence="1">VT162</strain>
    </source>
</reference>
<dbReference type="Proteomes" id="UP001212997">
    <property type="component" value="Unassembled WGS sequence"/>
</dbReference>